<feature type="non-terminal residue" evidence="2">
    <location>
        <position position="1"/>
    </location>
</feature>
<accession>A0AAD3HG59</accession>
<gene>
    <name evidence="2" type="ORF">Agub_g668</name>
</gene>
<organism evidence="2 3">
    <name type="scientific">Astrephomene gubernaculifera</name>
    <dbReference type="NCBI Taxonomy" id="47775"/>
    <lineage>
        <taxon>Eukaryota</taxon>
        <taxon>Viridiplantae</taxon>
        <taxon>Chlorophyta</taxon>
        <taxon>core chlorophytes</taxon>
        <taxon>Chlorophyceae</taxon>
        <taxon>CS clade</taxon>
        <taxon>Chlamydomonadales</taxon>
        <taxon>Astrephomenaceae</taxon>
        <taxon>Astrephomene</taxon>
    </lineage>
</organism>
<feature type="compositionally biased region" description="Low complexity" evidence="1">
    <location>
        <begin position="118"/>
        <end position="136"/>
    </location>
</feature>
<comment type="caution">
    <text evidence="2">The sequence shown here is derived from an EMBL/GenBank/DDBJ whole genome shotgun (WGS) entry which is preliminary data.</text>
</comment>
<reference evidence="2 3" key="1">
    <citation type="journal article" date="2021" name="Sci. Rep.">
        <title>Genome sequencing of the multicellular alga Astrephomene provides insights into convergent evolution of germ-soma differentiation.</title>
        <authorList>
            <person name="Yamashita S."/>
            <person name="Yamamoto K."/>
            <person name="Matsuzaki R."/>
            <person name="Suzuki S."/>
            <person name="Yamaguchi H."/>
            <person name="Hirooka S."/>
            <person name="Minakuchi Y."/>
            <person name="Miyagishima S."/>
            <person name="Kawachi M."/>
            <person name="Toyoda A."/>
            <person name="Nozaki H."/>
        </authorList>
    </citation>
    <scope>NUCLEOTIDE SEQUENCE [LARGE SCALE GENOMIC DNA]</scope>
    <source>
        <strain evidence="2 3">NIES-4017</strain>
    </source>
</reference>
<feature type="non-terminal residue" evidence="2">
    <location>
        <position position="145"/>
    </location>
</feature>
<sequence>YTSDWALHVTGRAFRAAAGLVRAYYMQFYDESLRAYQATKGVAATAALCARHGAPSSPMSASVAAAAAAPTPAPAAMSNNSNGAPDRCNSSSRGHDPCEAAEPAVALAASIHAAAATASRTHAGSSVTASPAGKKASPPPASVPP</sequence>
<evidence type="ECO:0000256" key="1">
    <source>
        <dbReference type="SAM" id="MobiDB-lite"/>
    </source>
</evidence>
<evidence type="ECO:0000313" key="2">
    <source>
        <dbReference type="EMBL" id="GFR40114.1"/>
    </source>
</evidence>
<proteinExistence type="predicted"/>
<feature type="compositionally biased region" description="Low complexity" evidence="1">
    <location>
        <begin position="68"/>
        <end position="85"/>
    </location>
</feature>
<dbReference type="Proteomes" id="UP001054857">
    <property type="component" value="Unassembled WGS sequence"/>
</dbReference>
<name>A0AAD3HG59_9CHLO</name>
<dbReference type="EMBL" id="BMAR01000001">
    <property type="protein sequence ID" value="GFR40114.1"/>
    <property type="molecule type" value="Genomic_DNA"/>
</dbReference>
<keyword evidence="3" id="KW-1185">Reference proteome</keyword>
<protein>
    <submittedName>
        <fullName evidence="2">Uncharacterized protein</fullName>
    </submittedName>
</protein>
<feature type="region of interest" description="Disordered" evidence="1">
    <location>
        <begin position="68"/>
        <end position="99"/>
    </location>
</feature>
<feature type="region of interest" description="Disordered" evidence="1">
    <location>
        <begin position="118"/>
        <end position="145"/>
    </location>
</feature>
<dbReference type="AlphaFoldDB" id="A0AAD3HG59"/>
<evidence type="ECO:0000313" key="3">
    <source>
        <dbReference type="Proteomes" id="UP001054857"/>
    </source>
</evidence>